<dbReference type="InterPro" id="IPR004345">
    <property type="entry name" value="TB2_DP1_HVA22"/>
</dbReference>
<organism evidence="11 12">
    <name type="scientific">Polyodon spathula</name>
    <name type="common">North American paddlefish</name>
    <name type="synonym">Squalus spathula</name>
    <dbReference type="NCBI Taxonomy" id="7913"/>
    <lineage>
        <taxon>Eukaryota</taxon>
        <taxon>Metazoa</taxon>
        <taxon>Chordata</taxon>
        <taxon>Craniata</taxon>
        <taxon>Vertebrata</taxon>
        <taxon>Euteleostomi</taxon>
        <taxon>Actinopterygii</taxon>
        <taxon>Chondrostei</taxon>
        <taxon>Acipenseriformes</taxon>
        <taxon>Polyodontidae</taxon>
        <taxon>Polyodon</taxon>
    </lineage>
</organism>
<protein>
    <recommendedName>
        <fullName evidence="9">Receptor expression-enhancing protein</fullName>
    </recommendedName>
</protein>
<evidence type="ECO:0000256" key="6">
    <source>
        <dbReference type="ARBA" id="ARBA00023136"/>
    </source>
</evidence>
<evidence type="ECO:0000256" key="5">
    <source>
        <dbReference type="ARBA" id="ARBA00022989"/>
    </source>
</evidence>
<evidence type="ECO:0000256" key="7">
    <source>
        <dbReference type="ARBA" id="ARBA00023329"/>
    </source>
</evidence>
<evidence type="ECO:0000256" key="9">
    <source>
        <dbReference type="RuleBase" id="RU362006"/>
    </source>
</evidence>
<evidence type="ECO:0000313" key="11">
    <source>
        <dbReference type="EMBL" id="MBN3275205.1"/>
    </source>
</evidence>
<gene>
    <name evidence="11" type="primary">Reep6_1</name>
    <name evidence="11" type="ORF">GTO93_0005633</name>
</gene>
<evidence type="ECO:0000256" key="2">
    <source>
        <dbReference type="ARBA" id="ARBA00008573"/>
    </source>
</evidence>
<proteinExistence type="inferred from homology"/>
<sequence length="289" mass="32505">MFNHLKERSEKFLNEKNFVTDCLAKIEEKTGIHRRYLATGSMSFISLYLVFGYGASLLCNLIGFVYPAYFSIKAIESSNKEDDTKWLTYWVVYGLFSVAEFFSDIFLYWFPFYYAGKCVFLLWCMAPVSWNGSQILYKRLVLPFFLKHQASVDSVVNDLSGQAIHAAESLTRGGTRGAGALPLQSHSHLTSCVQTNYKMRLQKSTGSIMAVQYFMSDCELLHTLVQTKTLLPADSGPKELPGTSQPTSSQTTSLTIRSHSDCTTEGRTLNSCSIDLKKETIKLVCMLTD</sequence>
<keyword evidence="12" id="KW-1185">Reference proteome</keyword>
<comment type="caution">
    <text evidence="11">The sequence shown here is derived from an EMBL/GenBank/DDBJ whole genome shotgun (WGS) entry which is preliminary data.</text>
</comment>
<accession>A0ABS2XMX0</accession>
<evidence type="ECO:0000256" key="10">
    <source>
        <dbReference type="SAM" id="MobiDB-lite"/>
    </source>
</evidence>
<evidence type="ECO:0000256" key="1">
    <source>
        <dbReference type="ARBA" id="ARBA00004477"/>
    </source>
</evidence>
<keyword evidence="3 9" id="KW-0812">Transmembrane</keyword>
<feature type="non-terminal residue" evidence="11">
    <location>
        <position position="289"/>
    </location>
</feature>
<reference evidence="11" key="1">
    <citation type="journal article" date="2021" name="Cell">
        <title>Tracing the genetic footprints of vertebrate landing in non-teleost ray-finned fishes.</title>
        <authorList>
            <person name="Bi X."/>
            <person name="Wang K."/>
            <person name="Yang L."/>
            <person name="Pan H."/>
            <person name="Jiang H."/>
            <person name="Wei Q."/>
            <person name="Fang M."/>
            <person name="Yu H."/>
            <person name="Zhu C."/>
            <person name="Cai Y."/>
            <person name="He Y."/>
            <person name="Gan X."/>
            <person name="Zeng H."/>
            <person name="Yu D."/>
            <person name="Zhu Y."/>
            <person name="Jiang H."/>
            <person name="Qiu Q."/>
            <person name="Yang H."/>
            <person name="Zhang Y.E."/>
            <person name="Wang W."/>
            <person name="Zhu M."/>
            <person name="He S."/>
            <person name="Zhang G."/>
        </authorList>
    </citation>
    <scope>NUCLEOTIDE SEQUENCE</scope>
    <source>
        <strain evidence="11">Pddl_001</strain>
    </source>
</reference>
<feature type="transmembrane region" description="Helical" evidence="9">
    <location>
        <begin position="45"/>
        <end position="66"/>
    </location>
</feature>
<evidence type="ECO:0000256" key="8">
    <source>
        <dbReference type="ARBA" id="ARBA00029431"/>
    </source>
</evidence>
<evidence type="ECO:0000256" key="4">
    <source>
        <dbReference type="ARBA" id="ARBA00022824"/>
    </source>
</evidence>
<dbReference type="Proteomes" id="UP001166093">
    <property type="component" value="Unassembled WGS sequence"/>
</dbReference>
<name>A0ABS2XMX0_POLSP</name>
<evidence type="ECO:0000256" key="3">
    <source>
        <dbReference type="ARBA" id="ARBA00022692"/>
    </source>
</evidence>
<keyword evidence="6 9" id="KW-0472">Membrane</keyword>
<comment type="similarity">
    <text evidence="2 9">Belongs to the DP1 family.</text>
</comment>
<comment type="subcellular location">
    <subcellularLocation>
        <location evidence="8">Cytoplasmic vesicle</location>
        <location evidence="8">Clathrin-coated vesicle membrane</location>
        <topology evidence="8">Multi-pass membrane protein</topology>
    </subcellularLocation>
    <subcellularLocation>
        <location evidence="1">Endoplasmic reticulum membrane</location>
        <topology evidence="1">Multi-pass membrane protein</topology>
    </subcellularLocation>
    <subcellularLocation>
        <location evidence="9">Membrane</location>
        <topology evidence="9">Multi-pass membrane protein</topology>
    </subcellularLocation>
</comment>
<feature type="compositionally biased region" description="Low complexity" evidence="10">
    <location>
        <begin position="240"/>
        <end position="255"/>
    </location>
</feature>
<keyword evidence="4" id="KW-0256">Endoplasmic reticulum</keyword>
<dbReference type="EMBL" id="JAAWVQ010048674">
    <property type="protein sequence ID" value="MBN3275205.1"/>
    <property type="molecule type" value="Genomic_DNA"/>
</dbReference>
<dbReference type="PANTHER" id="PTHR12300">
    <property type="entry name" value="HVA22-LIKE PROTEINS"/>
    <property type="match status" value="1"/>
</dbReference>
<dbReference type="Pfam" id="PF03134">
    <property type="entry name" value="TB2_DP1_HVA22"/>
    <property type="match status" value="1"/>
</dbReference>
<evidence type="ECO:0000313" key="12">
    <source>
        <dbReference type="Proteomes" id="UP001166093"/>
    </source>
</evidence>
<keyword evidence="7" id="KW-0968">Cytoplasmic vesicle</keyword>
<feature type="transmembrane region" description="Helical" evidence="9">
    <location>
        <begin position="112"/>
        <end position="130"/>
    </location>
</feature>
<keyword evidence="5 9" id="KW-1133">Transmembrane helix</keyword>
<feature type="non-terminal residue" evidence="11">
    <location>
        <position position="1"/>
    </location>
</feature>
<feature type="region of interest" description="Disordered" evidence="10">
    <location>
        <begin position="232"/>
        <end position="257"/>
    </location>
</feature>
<dbReference type="PANTHER" id="PTHR12300:SF133">
    <property type="entry name" value="RECEPTOR EXPRESSION-ENHANCING PROTEIN 6"/>
    <property type="match status" value="1"/>
</dbReference>
<feature type="transmembrane region" description="Helical" evidence="9">
    <location>
        <begin position="87"/>
        <end position="106"/>
    </location>
</feature>